<dbReference type="OrthoDB" id="7054664at2"/>
<evidence type="ECO:0000259" key="2">
    <source>
        <dbReference type="SMART" id="SM00287"/>
    </source>
</evidence>
<dbReference type="Gene3D" id="2.30.30.40">
    <property type="entry name" value="SH3 Domains"/>
    <property type="match status" value="1"/>
</dbReference>
<comment type="caution">
    <text evidence="3">The sequence shown here is derived from an EMBL/GenBank/DDBJ whole genome shotgun (WGS) entry which is preliminary data.</text>
</comment>
<dbReference type="STRING" id="1218108.GCA_000382425_02306"/>
<keyword evidence="1" id="KW-0732">Signal</keyword>
<evidence type="ECO:0000256" key="1">
    <source>
        <dbReference type="SAM" id="SignalP"/>
    </source>
</evidence>
<sequence length="226" mass="26110">MKKSLFFLTTFLTYFVQAQFGIVQDNDGFVNVRDEKSTSSKILAKVSSNTILPIDGDEEDSKWYLAEFELEKAGYIYQDRIKKLEDFEPILPSFTDGNKIMFSIEDYSIQLETQKFNPKNHILTKEAGIIYAIDGKDFFGTDGLLPQTEYKSFKILFKGKEVTIPKEYYANLYNARPKEMKLTYNKELNQYYLFGTFGDGAGVYDALWVLENGKIVKHIAQINFYA</sequence>
<protein>
    <recommendedName>
        <fullName evidence="2">SH3b domain-containing protein</fullName>
    </recommendedName>
</protein>
<feature type="chain" id="PRO_5022193922" description="SH3b domain-containing protein" evidence="1">
    <location>
        <begin position="19"/>
        <end position="226"/>
    </location>
</feature>
<dbReference type="Proteomes" id="UP000321245">
    <property type="component" value="Unassembled WGS sequence"/>
</dbReference>
<keyword evidence="4" id="KW-1185">Reference proteome</keyword>
<accession>A0A511NFG2</accession>
<feature type="domain" description="SH3b" evidence="2">
    <location>
        <begin position="18"/>
        <end position="85"/>
    </location>
</feature>
<evidence type="ECO:0000313" key="4">
    <source>
        <dbReference type="Proteomes" id="UP000321245"/>
    </source>
</evidence>
<dbReference type="InterPro" id="IPR003646">
    <property type="entry name" value="SH3-like_bac-type"/>
</dbReference>
<dbReference type="SMART" id="SM00287">
    <property type="entry name" value="SH3b"/>
    <property type="match status" value="1"/>
</dbReference>
<proteinExistence type="predicted"/>
<feature type="signal peptide" evidence="1">
    <location>
        <begin position="1"/>
        <end position="18"/>
    </location>
</feature>
<dbReference type="AlphaFoldDB" id="A0A511NFG2"/>
<name>A0A511NFG2_9FLAO</name>
<gene>
    <name evidence="3" type="ORF">EB1_13590</name>
</gene>
<dbReference type="RefSeq" id="WP_019975783.1">
    <property type="nucleotide sequence ID" value="NZ_BJXC01000007.1"/>
</dbReference>
<evidence type="ECO:0000313" key="3">
    <source>
        <dbReference type="EMBL" id="GEM51569.1"/>
    </source>
</evidence>
<reference evidence="3 4" key="1">
    <citation type="submission" date="2019-07" db="EMBL/GenBank/DDBJ databases">
        <title>Whole genome shotgun sequence of Empedobacter brevis NBRC 14943.</title>
        <authorList>
            <person name="Hosoyama A."/>
            <person name="Uohara A."/>
            <person name="Ohji S."/>
            <person name="Ichikawa N."/>
        </authorList>
    </citation>
    <scope>NUCLEOTIDE SEQUENCE [LARGE SCALE GENOMIC DNA]</scope>
    <source>
        <strain evidence="3 4">NBRC 14943</strain>
    </source>
</reference>
<dbReference type="EMBL" id="BJXC01000007">
    <property type="protein sequence ID" value="GEM51569.1"/>
    <property type="molecule type" value="Genomic_DNA"/>
</dbReference>
<organism evidence="3 4">
    <name type="scientific">Empedobacter brevis NBRC 14943 = ATCC 43319</name>
    <dbReference type="NCBI Taxonomy" id="1218108"/>
    <lineage>
        <taxon>Bacteria</taxon>
        <taxon>Pseudomonadati</taxon>
        <taxon>Bacteroidota</taxon>
        <taxon>Flavobacteriia</taxon>
        <taxon>Flavobacteriales</taxon>
        <taxon>Weeksellaceae</taxon>
        <taxon>Empedobacter</taxon>
    </lineage>
</organism>
<dbReference type="GeneID" id="84650444"/>